<dbReference type="Proteomes" id="UP001341281">
    <property type="component" value="Chromosome 09"/>
</dbReference>
<keyword evidence="2" id="KW-1185">Reference proteome</keyword>
<reference evidence="1 2" key="1">
    <citation type="submission" date="2024-02" db="EMBL/GenBank/DDBJ databases">
        <title>High-quality chromosome-scale genome assembly of Pensacola bahiagrass (Paspalum notatum Flugge var. saurae).</title>
        <authorList>
            <person name="Vega J.M."/>
            <person name="Podio M."/>
            <person name="Orjuela J."/>
            <person name="Siena L.A."/>
            <person name="Pessino S.C."/>
            <person name="Combes M.C."/>
            <person name="Mariac C."/>
            <person name="Albertini E."/>
            <person name="Pupilli F."/>
            <person name="Ortiz J.P.A."/>
            <person name="Leblanc O."/>
        </authorList>
    </citation>
    <scope>NUCLEOTIDE SEQUENCE [LARGE SCALE GENOMIC DNA]</scope>
    <source>
        <strain evidence="1">R1</strain>
        <tissue evidence="1">Leaf</tissue>
    </source>
</reference>
<dbReference type="EMBL" id="CP144753">
    <property type="protein sequence ID" value="WVZ94385.1"/>
    <property type="molecule type" value="Genomic_DNA"/>
</dbReference>
<protein>
    <submittedName>
        <fullName evidence="1">Uncharacterized protein</fullName>
    </submittedName>
</protein>
<accession>A0AAQ3UQ63</accession>
<organism evidence="1 2">
    <name type="scientific">Paspalum notatum var. saurae</name>
    <dbReference type="NCBI Taxonomy" id="547442"/>
    <lineage>
        <taxon>Eukaryota</taxon>
        <taxon>Viridiplantae</taxon>
        <taxon>Streptophyta</taxon>
        <taxon>Embryophyta</taxon>
        <taxon>Tracheophyta</taxon>
        <taxon>Spermatophyta</taxon>
        <taxon>Magnoliopsida</taxon>
        <taxon>Liliopsida</taxon>
        <taxon>Poales</taxon>
        <taxon>Poaceae</taxon>
        <taxon>PACMAD clade</taxon>
        <taxon>Panicoideae</taxon>
        <taxon>Andropogonodae</taxon>
        <taxon>Paspaleae</taxon>
        <taxon>Paspalinae</taxon>
        <taxon>Paspalum</taxon>
    </lineage>
</organism>
<evidence type="ECO:0000313" key="1">
    <source>
        <dbReference type="EMBL" id="WVZ94385.1"/>
    </source>
</evidence>
<sequence>MKSRAREESCLPWQRERGREETCVPARLPSNRRLFPSLRGPFPAGGLACPASPATHRPRLKVEGLKPHSRQGKSSSPSLLHTVYLAPGHLSSQAYGRPPIALHNG</sequence>
<evidence type="ECO:0000313" key="2">
    <source>
        <dbReference type="Proteomes" id="UP001341281"/>
    </source>
</evidence>
<name>A0AAQ3UQ63_PASNO</name>
<dbReference type="AlphaFoldDB" id="A0AAQ3UQ63"/>
<proteinExistence type="predicted"/>
<gene>
    <name evidence="1" type="ORF">U9M48_040284</name>
</gene>